<evidence type="ECO:0000313" key="2">
    <source>
        <dbReference type="EMBL" id="PVY43821.1"/>
    </source>
</evidence>
<gene>
    <name evidence="2" type="ORF">C8E01_101177</name>
</gene>
<evidence type="ECO:0000313" key="3">
    <source>
        <dbReference type="Proteomes" id="UP000245466"/>
    </source>
</evidence>
<dbReference type="OrthoDB" id="853406at2"/>
<keyword evidence="1" id="KW-0472">Membrane</keyword>
<feature type="transmembrane region" description="Helical" evidence="1">
    <location>
        <begin position="67"/>
        <end position="87"/>
    </location>
</feature>
<feature type="transmembrane region" description="Helical" evidence="1">
    <location>
        <begin position="26"/>
        <end position="47"/>
    </location>
</feature>
<organism evidence="2 3">
    <name type="scientific">Pontibacter virosus</name>
    <dbReference type="NCBI Taxonomy" id="1765052"/>
    <lineage>
        <taxon>Bacteria</taxon>
        <taxon>Pseudomonadati</taxon>
        <taxon>Bacteroidota</taxon>
        <taxon>Cytophagia</taxon>
        <taxon>Cytophagales</taxon>
        <taxon>Hymenobacteraceae</taxon>
        <taxon>Pontibacter</taxon>
    </lineage>
</organism>
<comment type="caution">
    <text evidence="2">The sequence shown here is derived from an EMBL/GenBank/DDBJ whole genome shotgun (WGS) entry which is preliminary data.</text>
</comment>
<reference evidence="2 3" key="1">
    <citation type="submission" date="2018-04" db="EMBL/GenBank/DDBJ databases">
        <title>Genomic Encyclopedia of Type Strains, Phase IV (KMG-IV): sequencing the most valuable type-strain genomes for metagenomic binning, comparative biology and taxonomic classification.</title>
        <authorList>
            <person name="Goeker M."/>
        </authorList>
    </citation>
    <scope>NUCLEOTIDE SEQUENCE [LARGE SCALE GENOMIC DNA]</scope>
    <source>
        <strain evidence="2 3">DSM 100231</strain>
    </source>
</reference>
<evidence type="ECO:0000256" key="1">
    <source>
        <dbReference type="SAM" id="Phobius"/>
    </source>
</evidence>
<protein>
    <submittedName>
        <fullName evidence="2">Uncharacterized protein</fullName>
    </submittedName>
</protein>
<dbReference type="RefSeq" id="WP_116541487.1">
    <property type="nucleotide sequence ID" value="NZ_QEKI01000001.1"/>
</dbReference>
<proteinExistence type="predicted"/>
<dbReference type="Proteomes" id="UP000245466">
    <property type="component" value="Unassembled WGS sequence"/>
</dbReference>
<keyword evidence="1" id="KW-0812">Transmembrane</keyword>
<sequence>MHLNKEETKFISRWARTKERGQWHYYLTRGLLWGALVSIFSNLFQSWDALKDGDTVALSDAFITSDFLVRLLIYSAIGVGLHAYHWNFNTKRYNQLKNIERRSQATANASKGYSETTN</sequence>
<accession>A0A2U1B5E5</accession>
<keyword evidence="1" id="KW-1133">Transmembrane helix</keyword>
<dbReference type="AlphaFoldDB" id="A0A2U1B5E5"/>
<name>A0A2U1B5E5_9BACT</name>
<dbReference type="EMBL" id="QEKI01000001">
    <property type="protein sequence ID" value="PVY43821.1"/>
    <property type="molecule type" value="Genomic_DNA"/>
</dbReference>
<keyword evidence="3" id="KW-1185">Reference proteome</keyword>